<keyword evidence="10 14" id="KW-0479">Metal-binding</keyword>
<evidence type="ECO:0000259" key="15">
    <source>
        <dbReference type="PROSITE" id="PS51918"/>
    </source>
</evidence>
<dbReference type="InterPro" id="IPR040072">
    <property type="entry name" value="Methyltransferase_A"/>
</dbReference>
<comment type="function">
    <text evidence="14">Specifically methylates position 2 of adenine 2503 in 23S rRNA and position 2 of adenine 37 in tRNAs. m2A2503 modification seems to play a crucial role in the proofreading step occurring at the peptidyl transferase center and thus would serve to optimize ribosomal fidelity.</text>
</comment>
<evidence type="ECO:0000256" key="8">
    <source>
        <dbReference type="ARBA" id="ARBA00022691"/>
    </source>
</evidence>
<dbReference type="GO" id="GO:0002935">
    <property type="term" value="F:tRNA (adenine(37)-C2)-methyltransferase activity"/>
    <property type="evidence" value="ECO:0007669"/>
    <property type="project" value="UniProtKB-UniRule"/>
</dbReference>
<keyword evidence="4 14" id="KW-0963">Cytoplasm</keyword>
<dbReference type="OrthoDB" id="9793973at2"/>
<dbReference type="FunFam" id="3.20.20.70:FF:000008">
    <property type="entry name" value="Dual-specificity RNA methyltransferase RlmN"/>
    <property type="match status" value="1"/>
</dbReference>
<dbReference type="GO" id="GO:0070475">
    <property type="term" value="P:rRNA base methylation"/>
    <property type="evidence" value="ECO:0007669"/>
    <property type="project" value="UniProtKB-UniRule"/>
</dbReference>
<dbReference type="InterPro" id="IPR048641">
    <property type="entry name" value="RlmN_N"/>
</dbReference>
<dbReference type="CDD" id="cd01335">
    <property type="entry name" value="Radical_SAM"/>
    <property type="match status" value="1"/>
</dbReference>
<feature type="binding site" evidence="14">
    <location>
        <position position="232"/>
    </location>
    <ligand>
        <name>S-adenosyl-L-methionine</name>
        <dbReference type="ChEBI" id="CHEBI:59789"/>
    </ligand>
</feature>
<dbReference type="Gene3D" id="3.20.20.70">
    <property type="entry name" value="Aldolase class I"/>
    <property type="match status" value="1"/>
</dbReference>
<dbReference type="GO" id="GO:0070040">
    <property type="term" value="F:rRNA (adenine(2503)-C2-)-methyltransferase activity"/>
    <property type="evidence" value="ECO:0007669"/>
    <property type="project" value="UniProtKB-UniRule"/>
</dbReference>
<dbReference type="NCBIfam" id="TIGR00048">
    <property type="entry name" value="rRNA_mod_RlmN"/>
    <property type="match status" value="1"/>
</dbReference>
<dbReference type="HAMAP" id="MF_01849">
    <property type="entry name" value="RNA_methyltr_RlmN"/>
    <property type="match status" value="1"/>
</dbReference>
<dbReference type="GO" id="GO:0000049">
    <property type="term" value="F:tRNA binding"/>
    <property type="evidence" value="ECO:0007669"/>
    <property type="project" value="UniProtKB-UniRule"/>
</dbReference>
<dbReference type="EMBL" id="CP034348">
    <property type="protein sequence ID" value="QGX99949.1"/>
    <property type="molecule type" value="Genomic_DNA"/>
</dbReference>
<dbReference type="GO" id="GO:0005737">
    <property type="term" value="C:cytoplasm"/>
    <property type="evidence" value="ECO:0007669"/>
    <property type="project" value="UniProtKB-SubCell"/>
</dbReference>
<dbReference type="GO" id="GO:0051539">
    <property type="term" value="F:4 iron, 4 sulfur cluster binding"/>
    <property type="evidence" value="ECO:0007669"/>
    <property type="project" value="UniProtKB-UniRule"/>
</dbReference>
<keyword evidence="13 14" id="KW-1015">Disulfide bond</keyword>
<dbReference type="SFLD" id="SFLDS00029">
    <property type="entry name" value="Radical_SAM"/>
    <property type="match status" value="1"/>
</dbReference>
<keyword evidence="3 14" id="KW-0004">4Fe-4S</keyword>
<dbReference type="AlphaFoldDB" id="A0A6I6IS94"/>
<comment type="similarity">
    <text evidence="2 14">Belongs to the radical SAM superfamily. RlmN family.</text>
</comment>
<keyword evidence="7 14" id="KW-0808">Transferase</keyword>
<evidence type="ECO:0000256" key="1">
    <source>
        <dbReference type="ARBA" id="ARBA00004496"/>
    </source>
</evidence>
<feature type="binding site" evidence="14">
    <location>
        <position position="141"/>
    </location>
    <ligand>
        <name>[4Fe-4S] cluster</name>
        <dbReference type="ChEBI" id="CHEBI:49883"/>
        <note>4Fe-4S-S-AdoMet</note>
    </ligand>
</feature>
<sequence>MTDDRIPQASAPITQDVMTIPRKIPEGPVNLVGLTREAMRDALIEAGTPEKQAKMRVGQIWQWIYQWGVRDFGEMTNLSKAYRAELAEKFIISIPEMVSRQVSADGTRKYLARIAGGHEVEVVYIPEADRGTLCISSQVGCTLTCSFCHTGTQKLVRNLTAGEIVGQVMMARDDLGEWPERGAPKDETRLLSNIVLMGMGEPLYNFDNVRDAMKIAMDAEGIQLSRRRITLSTSGVVPEIAKTAEEIGCQLAVSFHATTDEVRDRLVPINKRWNIETLLDALRAYPKVSNSERITFEYVMLKDVNDSDADARRLVRLISGIPAKINLIPFNEWPGAPYERSDWARIEAFADIIYKAGYASPIRTPRGEDIMAACGQLKSATERARKSKRQIEAEAKL</sequence>
<feature type="domain" description="Radical SAM core" evidence="15">
    <location>
        <begin position="127"/>
        <end position="363"/>
    </location>
</feature>
<keyword evidence="17" id="KW-1185">Reference proteome</keyword>
<feature type="active site" description="Proton acceptor" evidence="14">
    <location>
        <position position="121"/>
    </location>
</feature>
<dbReference type="PIRSF" id="PIRSF006004">
    <property type="entry name" value="CHP00048"/>
    <property type="match status" value="1"/>
</dbReference>
<evidence type="ECO:0000313" key="17">
    <source>
        <dbReference type="Proteomes" id="UP000428330"/>
    </source>
</evidence>
<keyword evidence="9 14" id="KW-0819">tRNA processing</keyword>
<dbReference type="SFLD" id="SFLDF00275">
    <property type="entry name" value="adenosine_C2_methyltransferase"/>
    <property type="match status" value="1"/>
</dbReference>
<dbReference type="InterPro" id="IPR027492">
    <property type="entry name" value="RNA_MTrfase_RlmN"/>
</dbReference>
<dbReference type="InterPro" id="IPR007197">
    <property type="entry name" value="rSAM"/>
</dbReference>
<dbReference type="KEGG" id="rom:EI983_17410"/>
<comment type="miscellaneous">
    <text evidence="14">Reaction proceeds by a ping-pong mechanism involving intermediate methylation of a conserved cysteine residue.</text>
</comment>
<name>A0A6I6IS94_9RHOB</name>
<comment type="catalytic activity">
    <reaction evidence="14">
        <text>adenosine(2503) in 23S rRNA + 2 reduced [2Fe-2S]-[ferredoxin] + 2 S-adenosyl-L-methionine = 2-methyladenosine(2503) in 23S rRNA + 5'-deoxyadenosine + L-methionine + 2 oxidized [2Fe-2S]-[ferredoxin] + S-adenosyl-L-homocysteine</text>
        <dbReference type="Rhea" id="RHEA:42916"/>
        <dbReference type="Rhea" id="RHEA-COMP:10000"/>
        <dbReference type="Rhea" id="RHEA-COMP:10001"/>
        <dbReference type="Rhea" id="RHEA-COMP:10152"/>
        <dbReference type="Rhea" id="RHEA-COMP:10282"/>
        <dbReference type="ChEBI" id="CHEBI:17319"/>
        <dbReference type="ChEBI" id="CHEBI:33737"/>
        <dbReference type="ChEBI" id="CHEBI:33738"/>
        <dbReference type="ChEBI" id="CHEBI:57844"/>
        <dbReference type="ChEBI" id="CHEBI:57856"/>
        <dbReference type="ChEBI" id="CHEBI:59789"/>
        <dbReference type="ChEBI" id="CHEBI:74411"/>
        <dbReference type="ChEBI" id="CHEBI:74497"/>
        <dbReference type="EC" id="2.1.1.192"/>
    </reaction>
</comment>
<evidence type="ECO:0000256" key="11">
    <source>
        <dbReference type="ARBA" id="ARBA00023004"/>
    </source>
</evidence>
<dbReference type="SUPFAM" id="SSF102114">
    <property type="entry name" value="Radical SAM enzymes"/>
    <property type="match status" value="1"/>
</dbReference>
<evidence type="ECO:0000256" key="6">
    <source>
        <dbReference type="ARBA" id="ARBA00022603"/>
    </source>
</evidence>
<dbReference type="Proteomes" id="UP000428330">
    <property type="component" value="Chromosome"/>
</dbReference>
<comment type="caution">
    <text evidence="14">Lacks conserved residue(s) required for the propagation of feature annotation.</text>
</comment>
<feature type="binding site" evidence="14">
    <location>
        <position position="331"/>
    </location>
    <ligand>
        <name>S-adenosyl-L-methionine</name>
        <dbReference type="ChEBI" id="CHEBI:59789"/>
    </ligand>
</feature>
<evidence type="ECO:0000256" key="4">
    <source>
        <dbReference type="ARBA" id="ARBA00022490"/>
    </source>
</evidence>
<evidence type="ECO:0000256" key="9">
    <source>
        <dbReference type="ARBA" id="ARBA00022694"/>
    </source>
</evidence>
<evidence type="ECO:0000256" key="12">
    <source>
        <dbReference type="ARBA" id="ARBA00023014"/>
    </source>
</evidence>
<dbReference type="InterPro" id="IPR013785">
    <property type="entry name" value="Aldolase_TIM"/>
</dbReference>
<evidence type="ECO:0000256" key="3">
    <source>
        <dbReference type="ARBA" id="ARBA00022485"/>
    </source>
</evidence>
<dbReference type="Pfam" id="PF21016">
    <property type="entry name" value="RlmN_N"/>
    <property type="match status" value="1"/>
</dbReference>
<feature type="binding site" evidence="14">
    <location>
        <position position="145"/>
    </location>
    <ligand>
        <name>[4Fe-4S] cluster</name>
        <dbReference type="ChEBI" id="CHEBI:49883"/>
        <note>4Fe-4S-S-AdoMet</note>
    </ligand>
</feature>
<dbReference type="PROSITE" id="PS51918">
    <property type="entry name" value="RADICAL_SAM"/>
    <property type="match status" value="1"/>
</dbReference>
<dbReference type="GO" id="GO:0046872">
    <property type="term" value="F:metal ion binding"/>
    <property type="evidence" value="ECO:0007669"/>
    <property type="project" value="UniProtKB-KW"/>
</dbReference>
<comment type="subcellular location">
    <subcellularLocation>
        <location evidence="1 14">Cytoplasm</location>
    </subcellularLocation>
</comment>
<feature type="binding site" evidence="14">
    <location>
        <begin position="254"/>
        <end position="256"/>
    </location>
    <ligand>
        <name>S-adenosyl-L-methionine</name>
        <dbReference type="ChEBI" id="CHEBI:59789"/>
    </ligand>
</feature>
<feature type="active site" description="S-methylcysteine intermediate" evidence="14">
    <location>
        <position position="374"/>
    </location>
</feature>
<accession>A0A6I6IS94</accession>
<keyword evidence="5 14" id="KW-0698">rRNA processing</keyword>
<comment type="catalytic activity">
    <reaction evidence="14">
        <text>adenosine(37) in tRNA + 2 reduced [2Fe-2S]-[ferredoxin] + 2 S-adenosyl-L-methionine = 2-methyladenosine(37) in tRNA + 5'-deoxyadenosine + L-methionine + 2 oxidized [2Fe-2S]-[ferredoxin] + S-adenosyl-L-homocysteine</text>
        <dbReference type="Rhea" id="RHEA:43332"/>
        <dbReference type="Rhea" id="RHEA-COMP:10000"/>
        <dbReference type="Rhea" id="RHEA-COMP:10001"/>
        <dbReference type="Rhea" id="RHEA-COMP:10162"/>
        <dbReference type="Rhea" id="RHEA-COMP:10485"/>
        <dbReference type="ChEBI" id="CHEBI:17319"/>
        <dbReference type="ChEBI" id="CHEBI:33737"/>
        <dbReference type="ChEBI" id="CHEBI:33738"/>
        <dbReference type="ChEBI" id="CHEBI:57844"/>
        <dbReference type="ChEBI" id="CHEBI:57856"/>
        <dbReference type="ChEBI" id="CHEBI:59789"/>
        <dbReference type="ChEBI" id="CHEBI:74411"/>
        <dbReference type="ChEBI" id="CHEBI:74497"/>
        <dbReference type="EC" id="2.1.1.192"/>
    </reaction>
</comment>
<evidence type="ECO:0000256" key="14">
    <source>
        <dbReference type="HAMAP-Rule" id="MF_01849"/>
    </source>
</evidence>
<dbReference type="GO" id="GO:0030488">
    <property type="term" value="P:tRNA methylation"/>
    <property type="evidence" value="ECO:0007669"/>
    <property type="project" value="UniProtKB-UniRule"/>
</dbReference>
<proteinExistence type="inferred from homology"/>
<dbReference type="Pfam" id="PF04055">
    <property type="entry name" value="Radical_SAM"/>
    <property type="match status" value="1"/>
</dbReference>
<protein>
    <recommendedName>
        <fullName evidence="14">Dual-specificity RNA methyltransferase RlmN</fullName>
        <ecNumber evidence="14">2.1.1.192</ecNumber>
    </recommendedName>
    <alternativeName>
        <fullName evidence="14">23S rRNA (adenine(2503)-C(2))-methyltransferase</fullName>
    </alternativeName>
    <alternativeName>
        <fullName evidence="14">23S rRNA m2A2503 methyltransferase</fullName>
    </alternativeName>
    <alternativeName>
        <fullName evidence="14">Ribosomal RNA large subunit methyltransferase N</fullName>
    </alternativeName>
    <alternativeName>
        <fullName evidence="14">tRNA (adenine(37)-C(2))-methyltransferase</fullName>
    </alternativeName>
    <alternativeName>
        <fullName evidence="14">tRNA m2A37 methyltransferase</fullName>
    </alternativeName>
</protein>
<organism evidence="16 17">
    <name type="scientific">Roseovarius faecimaris</name>
    <dbReference type="NCBI Taxonomy" id="2494550"/>
    <lineage>
        <taxon>Bacteria</taxon>
        <taxon>Pseudomonadati</taxon>
        <taxon>Pseudomonadota</taxon>
        <taxon>Alphaproteobacteria</taxon>
        <taxon>Rhodobacterales</taxon>
        <taxon>Roseobacteraceae</taxon>
        <taxon>Roseovarius</taxon>
    </lineage>
</organism>
<evidence type="ECO:0000256" key="13">
    <source>
        <dbReference type="ARBA" id="ARBA00023157"/>
    </source>
</evidence>
<dbReference type="EC" id="2.1.1.192" evidence="14"/>
<dbReference type="RefSeq" id="WP_157708628.1">
    <property type="nucleotide sequence ID" value="NZ_CP034348.1"/>
</dbReference>
<dbReference type="InterPro" id="IPR004383">
    <property type="entry name" value="rRNA_lsu_MTrfase_RlmN/Cfr"/>
</dbReference>
<dbReference type="GO" id="GO:0019843">
    <property type="term" value="F:rRNA binding"/>
    <property type="evidence" value="ECO:0007669"/>
    <property type="project" value="UniProtKB-UniRule"/>
</dbReference>
<feature type="binding site" evidence="14">
    <location>
        <position position="148"/>
    </location>
    <ligand>
        <name>[4Fe-4S] cluster</name>
        <dbReference type="ChEBI" id="CHEBI:49883"/>
        <note>4Fe-4S-S-AdoMet</note>
    </ligand>
</feature>
<evidence type="ECO:0000256" key="2">
    <source>
        <dbReference type="ARBA" id="ARBA00007544"/>
    </source>
</evidence>
<evidence type="ECO:0000256" key="7">
    <source>
        <dbReference type="ARBA" id="ARBA00022679"/>
    </source>
</evidence>
<gene>
    <name evidence="14 16" type="primary">rlmN</name>
    <name evidence="16" type="ORF">EI983_17410</name>
</gene>
<dbReference type="PANTHER" id="PTHR30544">
    <property type="entry name" value="23S RRNA METHYLTRANSFERASE"/>
    <property type="match status" value="1"/>
</dbReference>
<comment type="cofactor">
    <cofactor evidence="14">
        <name>[4Fe-4S] cluster</name>
        <dbReference type="ChEBI" id="CHEBI:49883"/>
    </cofactor>
    <text evidence="14">Binds 1 [4Fe-4S] cluster. The cluster is coordinated with 3 cysteines and an exchangeable S-adenosyl-L-methionine.</text>
</comment>
<evidence type="ECO:0000256" key="5">
    <source>
        <dbReference type="ARBA" id="ARBA00022552"/>
    </source>
</evidence>
<evidence type="ECO:0000313" key="16">
    <source>
        <dbReference type="EMBL" id="QGX99949.1"/>
    </source>
</evidence>
<keyword evidence="8 14" id="KW-0949">S-adenosyl-L-methionine</keyword>
<reference evidence="17" key="1">
    <citation type="submission" date="2018-12" db="EMBL/GenBank/DDBJ databases">
        <title>Complete genome sequence of Roseovarius sp. MME-070.</title>
        <authorList>
            <person name="Nam Y.-D."/>
            <person name="Kang J."/>
            <person name="Chung W.-H."/>
            <person name="Park Y.S."/>
        </authorList>
    </citation>
    <scope>NUCLEOTIDE SEQUENCE [LARGE SCALE GENOMIC DNA]</scope>
    <source>
        <strain evidence="17">MME-070</strain>
    </source>
</reference>
<dbReference type="InterPro" id="IPR058240">
    <property type="entry name" value="rSAM_sf"/>
</dbReference>
<feature type="binding site" evidence="14">
    <location>
        <begin position="200"/>
        <end position="201"/>
    </location>
    <ligand>
        <name>S-adenosyl-L-methionine</name>
        <dbReference type="ChEBI" id="CHEBI:59789"/>
    </ligand>
</feature>
<keyword evidence="11 14" id="KW-0408">Iron</keyword>
<keyword evidence="6 14" id="KW-0489">Methyltransferase</keyword>
<evidence type="ECO:0000256" key="10">
    <source>
        <dbReference type="ARBA" id="ARBA00022723"/>
    </source>
</evidence>
<keyword evidence="12 14" id="KW-0411">Iron-sulfur</keyword>
<dbReference type="Gene3D" id="1.10.150.530">
    <property type="match status" value="1"/>
</dbReference>
<dbReference type="SFLD" id="SFLDG01062">
    <property type="entry name" value="methyltransferase_(Class_A)"/>
    <property type="match status" value="1"/>
</dbReference>
<dbReference type="PANTHER" id="PTHR30544:SF5">
    <property type="entry name" value="RADICAL SAM CORE DOMAIN-CONTAINING PROTEIN"/>
    <property type="match status" value="1"/>
</dbReference>